<dbReference type="InterPro" id="IPR009057">
    <property type="entry name" value="Homeodomain-like_sf"/>
</dbReference>
<evidence type="ECO:0000313" key="6">
    <source>
        <dbReference type="Proteomes" id="UP000295729"/>
    </source>
</evidence>
<keyword evidence="6" id="KW-1185">Reference proteome</keyword>
<feature type="domain" description="HTH araC/xylS-type" evidence="4">
    <location>
        <begin position="138"/>
        <end position="236"/>
    </location>
</feature>
<dbReference type="AlphaFoldDB" id="A0A4R6X4G7"/>
<keyword evidence="3" id="KW-0804">Transcription</keyword>
<dbReference type="PROSITE" id="PS01124">
    <property type="entry name" value="HTH_ARAC_FAMILY_2"/>
    <property type="match status" value="1"/>
</dbReference>
<evidence type="ECO:0000256" key="3">
    <source>
        <dbReference type="ARBA" id="ARBA00023163"/>
    </source>
</evidence>
<dbReference type="Gene3D" id="2.60.120.10">
    <property type="entry name" value="Jelly Rolls"/>
    <property type="match status" value="1"/>
</dbReference>
<dbReference type="SUPFAM" id="SSF51182">
    <property type="entry name" value="RmlC-like cupins"/>
    <property type="match status" value="1"/>
</dbReference>
<dbReference type="RefSeq" id="WP_133561004.1">
    <property type="nucleotide sequence ID" value="NZ_SNZA01000002.1"/>
</dbReference>
<evidence type="ECO:0000256" key="1">
    <source>
        <dbReference type="ARBA" id="ARBA00023015"/>
    </source>
</evidence>
<dbReference type="GO" id="GO:0043565">
    <property type="term" value="F:sequence-specific DNA binding"/>
    <property type="evidence" value="ECO:0007669"/>
    <property type="project" value="InterPro"/>
</dbReference>
<proteinExistence type="predicted"/>
<dbReference type="PROSITE" id="PS00041">
    <property type="entry name" value="HTH_ARAC_FAMILY_1"/>
    <property type="match status" value="1"/>
</dbReference>
<keyword evidence="2" id="KW-0238">DNA-binding</keyword>
<dbReference type="Gene3D" id="1.10.10.60">
    <property type="entry name" value="Homeodomain-like"/>
    <property type="match status" value="2"/>
</dbReference>
<sequence>MQNTLSLRAYTKRTDTHIHSYHQLVLPTQGAIVIEIPNFRGSVSVGECVVIKKGQEHHFKADEAARFIVADMNSLPDHLTQSEQQVFDISAPLQSFLLFVEKQLVHQVHPDIEQTLFQLFEQLLAQQTLGHQIDPRIRRAQTYIIEHLAHSLDITILSQQAHLSATQFKTLFKRDIGQSPMHYITSLRMEKAKALLTHSDLPVQQVAEQVGYNDLSAFSRRFRQHFGLSPSQLSGRH</sequence>
<protein>
    <submittedName>
        <fullName evidence="5">AraC family transcriptional regulator</fullName>
    </submittedName>
</protein>
<evidence type="ECO:0000259" key="4">
    <source>
        <dbReference type="PROSITE" id="PS01124"/>
    </source>
</evidence>
<dbReference type="InterPro" id="IPR020449">
    <property type="entry name" value="Tscrpt_reg_AraC-type_HTH"/>
</dbReference>
<dbReference type="InterPro" id="IPR018060">
    <property type="entry name" value="HTH_AraC"/>
</dbReference>
<dbReference type="Pfam" id="PF12833">
    <property type="entry name" value="HTH_18"/>
    <property type="match status" value="1"/>
</dbReference>
<dbReference type="SMART" id="SM00342">
    <property type="entry name" value="HTH_ARAC"/>
    <property type="match status" value="1"/>
</dbReference>
<dbReference type="PRINTS" id="PR00032">
    <property type="entry name" value="HTHARAC"/>
</dbReference>
<gene>
    <name evidence="5" type="ORF">C8D85_1383</name>
</gene>
<comment type="caution">
    <text evidence="5">The sequence shown here is derived from an EMBL/GenBank/DDBJ whole genome shotgun (WGS) entry which is preliminary data.</text>
</comment>
<dbReference type="GO" id="GO:0003700">
    <property type="term" value="F:DNA-binding transcription factor activity"/>
    <property type="evidence" value="ECO:0007669"/>
    <property type="project" value="InterPro"/>
</dbReference>
<dbReference type="SUPFAM" id="SSF46689">
    <property type="entry name" value="Homeodomain-like"/>
    <property type="match status" value="2"/>
</dbReference>
<dbReference type="OrthoDB" id="5740883at2"/>
<dbReference type="InterPro" id="IPR011051">
    <property type="entry name" value="RmlC_Cupin_sf"/>
</dbReference>
<evidence type="ECO:0000256" key="2">
    <source>
        <dbReference type="ARBA" id="ARBA00023125"/>
    </source>
</evidence>
<dbReference type="InterPro" id="IPR014710">
    <property type="entry name" value="RmlC-like_jellyroll"/>
</dbReference>
<dbReference type="InterPro" id="IPR018062">
    <property type="entry name" value="HTH_AraC-typ_CS"/>
</dbReference>
<reference evidence="5 6" key="1">
    <citation type="submission" date="2019-03" db="EMBL/GenBank/DDBJ databases">
        <title>Genomic Encyclopedia of Type Strains, Phase IV (KMG-IV): sequencing the most valuable type-strain genomes for metagenomic binning, comparative biology and taxonomic classification.</title>
        <authorList>
            <person name="Goeker M."/>
        </authorList>
    </citation>
    <scope>NUCLEOTIDE SEQUENCE [LARGE SCALE GENOMIC DNA]</scope>
    <source>
        <strain evidence="5 6">DSM 5604</strain>
    </source>
</reference>
<dbReference type="InterPro" id="IPR050204">
    <property type="entry name" value="AraC_XylS_family_regulators"/>
</dbReference>
<name>A0A4R6X4G7_9GAMM</name>
<dbReference type="PANTHER" id="PTHR46796">
    <property type="entry name" value="HTH-TYPE TRANSCRIPTIONAL ACTIVATOR RHAS-RELATED"/>
    <property type="match status" value="1"/>
</dbReference>
<dbReference type="Proteomes" id="UP000295729">
    <property type="component" value="Unassembled WGS sequence"/>
</dbReference>
<organism evidence="5 6">
    <name type="scientific">Marinomonas communis</name>
    <dbReference type="NCBI Taxonomy" id="28254"/>
    <lineage>
        <taxon>Bacteria</taxon>
        <taxon>Pseudomonadati</taxon>
        <taxon>Pseudomonadota</taxon>
        <taxon>Gammaproteobacteria</taxon>
        <taxon>Oceanospirillales</taxon>
        <taxon>Oceanospirillaceae</taxon>
        <taxon>Marinomonas</taxon>
    </lineage>
</organism>
<evidence type="ECO:0000313" key="5">
    <source>
        <dbReference type="EMBL" id="TDR13852.1"/>
    </source>
</evidence>
<keyword evidence="1" id="KW-0805">Transcription regulation</keyword>
<dbReference type="EMBL" id="SNZA01000002">
    <property type="protein sequence ID" value="TDR13852.1"/>
    <property type="molecule type" value="Genomic_DNA"/>
</dbReference>
<accession>A0A4R6X4G7</accession>